<keyword evidence="4" id="KW-1185">Reference proteome</keyword>
<dbReference type="Pfam" id="PF06048">
    <property type="entry name" value="DUF927"/>
    <property type="match status" value="1"/>
</dbReference>
<dbReference type="KEGG" id="lhk:LHK_01729"/>
<dbReference type="InterPro" id="IPR034154">
    <property type="entry name" value="TOPRIM_DnaG/twinkle"/>
</dbReference>
<reference evidence="3 4" key="1">
    <citation type="journal article" date="2009" name="PLoS Genet.">
        <title>The complete genome and proteome of Laribacter hongkongensis reveal potential mechanisms for adaptations to different temperatures and habitats.</title>
        <authorList>
            <person name="Woo P.C."/>
            <person name="Lau S.K."/>
            <person name="Tse H."/>
            <person name="Teng J.L."/>
            <person name="Curreem S.O."/>
            <person name="Tsang A.K."/>
            <person name="Fan R.Y."/>
            <person name="Wong G.K."/>
            <person name="Huang Y."/>
            <person name="Loman N.J."/>
            <person name="Snyder L.A."/>
            <person name="Cai J.J."/>
            <person name="Huang J.D."/>
            <person name="Mak W."/>
            <person name="Pallen M.J."/>
            <person name="Lok S."/>
            <person name="Yuen K.Y."/>
        </authorList>
    </citation>
    <scope>NUCLEOTIDE SEQUENCE [LARGE SCALE GENOMIC DNA]</scope>
    <source>
        <strain evidence="3 4">HLHK9</strain>
    </source>
</reference>
<dbReference type="eggNOG" id="COG5519">
    <property type="taxonomic scope" value="Bacteria"/>
</dbReference>
<feature type="domain" description="DUF927" evidence="2">
    <location>
        <begin position="415"/>
        <end position="592"/>
    </location>
</feature>
<feature type="compositionally biased region" description="Pro residues" evidence="1">
    <location>
        <begin position="371"/>
        <end position="381"/>
    </location>
</feature>
<accession>C1D8C4</accession>
<dbReference type="GO" id="GO:0003677">
    <property type="term" value="F:DNA binding"/>
    <property type="evidence" value="ECO:0007669"/>
    <property type="project" value="InterPro"/>
</dbReference>
<dbReference type="InterPro" id="IPR036977">
    <property type="entry name" value="DNA_primase_Znf_CHC2"/>
</dbReference>
<dbReference type="GO" id="GO:0008270">
    <property type="term" value="F:zinc ion binding"/>
    <property type="evidence" value="ECO:0007669"/>
    <property type="project" value="InterPro"/>
</dbReference>
<evidence type="ECO:0000256" key="1">
    <source>
        <dbReference type="SAM" id="MobiDB-lite"/>
    </source>
</evidence>
<organism evidence="3 4">
    <name type="scientific">Laribacter hongkongensis (strain HLHK9)</name>
    <dbReference type="NCBI Taxonomy" id="557598"/>
    <lineage>
        <taxon>Bacteria</taxon>
        <taxon>Pseudomonadati</taxon>
        <taxon>Pseudomonadota</taxon>
        <taxon>Betaproteobacteria</taxon>
        <taxon>Neisseriales</taxon>
        <taxon>Aquaspirillaceae</taxon>
        <taxon>Laribacter</taxon>
    </lineage>
</organism>
<dbReference type="SUPFAM" id="SSF57783">
    <property type="entry name" value="Zinc beta-ribbon"/>
    <property type="match status" value="1"/>
</dbReference>
<dbReference type="EMBL" id="CP001154">
    <property type="protein sequence ID" value="ACO74714.1"/>
    <property type="molecule type" value="Genomic_DNA"/>
</dbReference>
<dbReference type="InterPro" id="IPR009270">
    <property type="entry name" value="DUF927"/>
</dbReference>
<dbReference type="STRING" id="557598.LHK_01729"/>
<dbReference type="Gene3D" id="3.90.580.10">
    <property type="entry name" value="Zinc finger, CHC2-type domain"/>
    <property type="match status" value="1"/>
</dbReference>
<feature type="region of interest" description="Disordered" evidence="1">
    <location>
        <begin position="360"/>
        <end position="410"/>
    </location>
</feature>
<proteinExistence type="predicted"/>
<gene>
    <name evidence="3" type="ordered locus">LHK_01729</name>
</gene>
<dbReference type="GO" id="GO:0006260">
    <property type="term" value="P:DNA replication"/>
    <property type="evidence" value="ECO:0007669"/>
    <property type="project" value="InterPro"/>
</dbReference>
<evidence type="ECO:0000313" key="3">
    <source>
        <dbReference type="EMBL" id="ACO74714.1"/>
    </source>
</evidence>
<name>C1D8C4_LARHH</name>
<dbReference type="Proteomes" id="UP000002010">
    <property type="component" value="Chromosome"/>
</dbReference>
<evidence type="ECO:0000259" key="2">
    <source>
        <dbReference type="Pfam" id="PF06048"/>
    </source>
</evidence>
<dbReference type="AlphaFoldDB" id="C1D8C4"/>
<sequence length="595" mass="63371">MKRLPFKEVAAAALDDLPGVLDSLGVRHQRQGHELQMINPRRSDGGFGSFSVNANTGVWQDFATDDKGGDVVSLVAYLQGIGNGEACKLLAERYRMGVDAPAVAPTPAPAGRVNSGTAKDEWVHPVPTEWLGRVPKSKYRHPGQIVRWWDYQDAEGRLLCKVARFEPDGSGKPDSKDYSTLTLRRDQTTGETGWRWKFPPAPRPLYRLPALVARPDAPVVICEGEKAADAAVKLFPGHVVTCWMGGANAAAQTDFGPLAGRKCLLWPDNDDAGDKTIAALPPLLQAAGVASLAIVDRTAFAGHAPARTPDGLPCLDAGGRWEHKDDAADAIDYGWSAEHMALLIEAGRLTLAEPAIAAPATGPVPWDDETPPPVPAAPPDTPKSASSRKGTGKPAGKRQPAADGRAMSGNPFKVSDSGLYYQTDDMDAPLWVSSRLDIVALTRDKDGGNWGTLVRFTDPDGVAKELNIPAEQLAGDNSATALKALLAHGLRTGSGPKAKQRLLEYLQRYDGTDRATLVDRLGWHGDAFLMPNGCIGPEDGGKLLYQGAARLMEVVTPSGTLSDWQGSIGRYCMGNDVLTFAVSVAFAGPLMGLAS</sequence>
<evidence type="ECO:0000313" key="4">
    <source>
        <dbReference type="Proteomes" id="UP000002010"/>
    </source>
</evidence>
<protein>
    <submittedName>
        <fullName evidence="3">Inner membrane protein</fullName>
    </submittedName>
</protein>
<dbReference type="CDD" id="cd01029">
    <property type="entry name" value="TOPRIM_primases"/>
    <property type="match status" value="1"/>
</dbReference>
<dbReference type="HOGENOM" id="CLU_005630_3_2_4"/>